<gene>
    <name evidence="2" type="ORF">KILIM_004_01730</name>
</gene>
<dbReference type="InterPro" id="IPR036188">
    <property type="entry name" value="FAD/NAD-bd_sf"/>
</dbReference>
<keyword evidence="3" id="KW-1185">Reference proteome</keyword>
<dbReference type="EMBL" id="BAHD01000004">
    <property type="protein sequence ID" value="GAB94381.1"/>
    <property type="molecule type" value="Genomic_DNA"/>
</dbReference>
<dbReference type="OrthoDB" id="9767561at2"/>
<evidence type="ECO:0000313" key="2">
    <source>
        <dbReference type="EMBL" id="GAB94381.1"/>
    </source>
</evidence>
<dbReference type="Pfam" id="PF01593">
    <property type="entry name" value="Amino_oxidase"/>
    <property type="match status" value="1"/>
</dbReference>
<dbReference type="InterPro" id="IPR002937">
    <property type="entry name" value="Amino_oxidase"/>
</dbReference>
<evidence type="ECO:0000259" key="1">
    <source>
        <dbReference type="Pfam" id="PF01593"/>
    </source>
</evidence>
<evidence type="ECO:0000313" key="3">
    <source>
        <dbReference type="Proteomes" id="UP000008366"/>
    </source>
</evidence>
<dbReference type="STRING" id="1184609.KILIM_004_01730"/>
<name>K6WKS3_9MICO</name>
<comment type="caution">
    <text evidence="2">The sequence shown here is derived from an EMBL/GenBank/DDBJ whole genome shotgun (WGS) entry which is preliminary data.</text>
</comment>
<proteinExistence type="predicted"/>
<dbReference type="PANTHER" id="PTHR42841">
    <property type="entry name" value="AMINE OXIDASE"/>
    <property type="match status" value="1"/>
</dbReference>
<sequence length="421" mass="44483">MDTDVIVAGAGLAGLTCARHLIRAGLDVRVLEAGDDVGGRVRTDVIEDFRCDRGFQLLNPGYPAVQDEVDVRRLGLGHFERGVVACRDEGPTTLAASTQQLRSAVPALRSSPLSALLTGPYLHPRTIRETAALTRWSALALGPVSLLLRTRDSALGDSLDAAGVTGLLRHDLIDPFLAGVLLDRSGLSSTTFTRLLVRAFALGTPGVPAQGMSALPHQLAAGLPVELRRPVTGVTRGADGVQVDTEDGALRARAVVVATDPPTAADLLDIDVPAGKGVVTWWFATPDDPGQRALLHLDARTQPGPLVNACVMTNAAPSYAPPGQHLVQASALLADADLPENTVREQLAALFGVDTGGWDLLIRHEIPYALPEQRPPLQIRRQVDLGDGVFVCGDHRDTASIQGALVSGRRTARAVVARLTQ</sequence>
<feature type="domain" description="Amine oxidase" evidence="1">
    <location>
        <begin position="12"/>
        <end position="415"/>
    </location>
</feature>
<dbReference type="AlphaFoldDB" id="K6WKS3"/>
<organism evidence="2 3">
    <name type="scientific">Kineosphaera limosa NBRC 100340</name>
    <dbReference type="NCBI Taxonomy" id="1184609"/>
    <lineage>
        <taxon>Bacteria</taxon>
        <taxon>Bacillati</taxon>
        <taxon>Actinomycetota</taxon>
        <taxon>Actinomycetes</taxon>
        <taxon>Micrococcales</taxon>
        <taxon>Dermatophilaceae</taxon>
        <taxon>Kineosphaera</taxon>
    </lineage>
</organism>
<accession>K6WKS3</accession>
<dbReference type="eggNOG" id="COG1233">
    <property type="taxonomic scope" value="Bacteria"/>
</dbReference>
<dbReference type="Gene3D" id="3.50.50.60">
    <property type="entry name" value="FAD/NAD(P)-binding domain"/>
    <property type="match status" value="1"/>
</dbReference>
<dbReference type="GO" id="GO:0016491">
    <property type="term" value="F:oxidoreductase activity"/>
    <property type="evidence" value="ECO:0007669"/>
    <property type="project" value="InterPro"/>
</dbReference>
<dbReference type="RefSeq" id="WP_006590914.1">
    <property type="nucleotide sequence ID" value="NZ_BAHD01000004.1"/>
</dbReference>
<dbReference type="SUPFAM" id="SSF51905">
    <property type="entry name" value="FAD/NAD(P)-binding domain"/>
    <property type="match status" value="1"/>
</dbReference>
<reference evidence="2 3" key="1">
    <citation type="submission" date="2012-08" db="EMBL/GenBank/DDBJ databases">
        <title>Whole genome shotgun sequence of Kineosphaera limosa NBRC 100340.</title>
        <authorList>
            <person name="Yoshida I."/>
            <person name="Isaki S."/>
            <person name="Hosoyama A."/>
            <person name="Tsuchikane K."/>
            <person name="Katsumata H."/>
            <person name="Ando Y."/>
            <person name="Ohji S."/>
            <person name="Hamada M."/>
            <person name="Tamura T."/>
            <person name="Yamazoe A."/>
            <person name="Yamazaki S."/>
            <person name="Fujita N."/>
        </authorList>
    </citation>
    <scope>NUCLEOTIDE SEQUENCE [LARGE SCALE GENOMIC DNA]</scope>
    <source>
        <strain evidence="2 3">NBRC 100340</strain>
    </source>
</reference>
<dbReference type="Proteomes" id="UP000008366">
    <property type="component" value="Unassembled WGS sequence"/>
</dbReference>
<protein>
    <submittedName>
        <fullName evidence="2">Putative oxidoreductase</fullName>
    </submittedName>
</protein>